<accession>A0A2H0YWS8</accession>
<reference evidence="2 3" key="1">
    <citation type="submission" date="2017-09" db="EMBL/GenBank/DDBJ databases">
        <title>Depth-based differentiation of microbial function through sediment-hosted aquifers and enrichment of novel symbionts in the deep terrestrial subsurface.</title>
        <authorList>
            <person name="Probst A.J."/>
            <person name="Ladd B."/>
            <person name="Jarett J.K."/>
            <person name="Geller-Mcgrath D.E."/>
            <person name="Sieber C.M."/>
            <person name="Emerson J.B."/>
            <person name="Anantharaman K."/>
            <person name="Thomas B.C."/>
            <person name="Malmstrom R."/>
            <person name="Stieglmeier M."/>
            <person name="Klingl A."/>
            <person name="Woyke T."/>
            <person name="Ryan C.M."/>
            <person name="Banfield J.F."/>
        </authorList>
    </citation>
    <scope>NUCLEOTIDE SEQUENCE [LARGE SCALE GENOMIC DNA]</scope>
    <source>
        <strain evidence="2">CG08_land_8_20_14_0_20_40_16</strain>
    </source>
</reference>
<proteinExistence type="predicted"/>
<comment type="caution">
    <text evidence="2">The sequence shown here is derived from an EMBL/GenBank/DDBJ whole genome shotgun (WGS) entry which is preliminary data.</text>
</comment>
<organism evidence="2 3">
    <name type="scientific">Candidatus Kerfeldbacteria bacterium CG08_land_8_20_14_0_20_40_16</name>
    <dbReference type="NCBI Taxonomy" id="2014244"/>
    <lineage>
        <taxon>Bacteria</taxon>
        <taxon>Candidatus Kerfeldiibacteriota</taxon>
    </lineage>
</organism>
<name>A0A2H0YWS8_9BACT</name>
<evidence type="ECO:0000256" key="1">
    <source>
        <dbReference type="SAM" id="MobiDB-lite"/>
    </source>
</evidence>
<dbReference type="AlphaFoldDB" id="A0A2H0YWS8"/>
<dbReference type="Proteomes" id="UP000231542">
    <property type="component" value="Unassembled WGS sequence"/>
</dbReference>
<feature type="region of interest" description="Disordered" evidence="1">
    <location>
        <begin position="1"/>
        <end position="28"/>
    </location>
</feature>
<gene>
    <name evidence="2" type="ORF">COT24_04770</name>
</gene>
<feature type="compositionally biased region" description="Basic and acidic residues" evidence="1">
    <location>
        <begin position="1"/>
        <end position="19"/>
    </location>
</feature>
<evidence type="ECO:0000313" key="3">
    <source>
        <dbReference type="Proteomes" id="UP000231542"/>
    </source>
</evidence>
<evidence type="ECO:0000313" key="2">
    <source>
        <dbReference type="EMBL" id="PIS42202.1"/>
    </source>
</evidence>
<protein>
    <submittedName>
        <fullName evidence="2">Uncharacterized protein</fullName>
    </submittedName>
</protein>
<dbReference type="EMBL" id="PEXU01000053">
    <property type="protein sequence ID" value="PIS42202.1"/>
    <property type="molecule type" value="Genomic_DNA"/>
</dbReference>
<sequence>MEYEKRKMREEKERKEGRRQGMGSPKKIYNEGTTCSYPGCNNPVYSCGECEKHFHDYYDDDDDYEEDYDD</sequence>